<organism evidence="1 2">
    <name type="scientific">Nitrosomonas nitrosa</name>
    <dbReference type="NCBI Taxonomy" id="52442"/>
    <lineage>
        <taxon>Bacteria</taxon>
        <taxon>Pseudomonadati</taxon>
        <taxon>Pseudomonadota</taxon>
        <taxon>Betaproteobacteria</taxon>
        <taxon>Nitrosomonadales</taxon>
        <taxon>Nitrosomonadaceae</taxon>
        <taxon>Nitrosomonas</taxon>
    </lineage>
</organism>
<gene>
    <name evidence="1" type="ORF">NMYAN_40151</name>
</gene>
<reference evidence="1" key="1">
    <citation type="submission" date="2021-02" db="EMBL/GenBank/DDBJ databases">
        <authorList>
            <person name="Han P."/>
        </authorList>
    </citation>
    <scope>NUCLEOTIDE SEQUENCE</scope>
    <source>
        <strain evidence="1">Nitrosomonas nitrosa 18-3D</strain>
    </source>
</reference>
<dbReference type="EMBL" id="CAJNAP010000034">
    <property type="protein sequence ID" value="CAE6512651.1"/>
    <property type="molecule type" value="Genomic_DNA"/>
</dbReference>
<comment type="caution">
    <text evidence="1">The sequence shown here is derived from an EMBL/GenBank/DDBJ whole genome shotgun (WGS) entry which is preliminary data.</text>
</comment>
<sequence>MAELVDARDSKSREGDFMGVRFPLPAPISKIYKNIKYVIFAERSAKIHLVGFTFSHFCCSVTPYKKGWSILKNS</sequence>
<evidence type="ECO:0000313" key="1">
    <source>
        <dbReference type="EMBL" id="CAE6512651.1"/>
    </source>
</evidence>
<proteinExistence type="predicted"/>
<evidence type="ECO:0000313" key="2">
    <source>
        <dbReference type="Proteomes" id="UP000601736"/>
    </source>
</evidence>
<name>A0A8H9D9U3_9PROT</name>
<dbReference type="AlphaFoldDB" id="A0A8H9D9U3"/>
<dbReference type="Proteomes" id="UP000601736">
    <property type="component" value="Unassembled WGS sequence"/>
</dbReference>
<protein>
    <submittedName>
        <fullName evidence="1">Uncharacterized protein</fullName>
    </submittedName>
</protein>
<accession>A0A8H9D9U3</accession>